<sequence length="452" mass="49481">MKKALTGLVSLALVMSMIGCGSNNDKDAASSAPAASSPAASSAEASPSASEGDNKDPVTLRVAWWGGQARHDYTLKVIEMYESLNPHVTIEPEYASFDDHWKKLAPNAAAGNLPDVIQMDISYLSQYGGRGQLEDLTAFTQDGTIDVSSISEASLSGGKIGDQLFAMNLGSNALLAVVDKAMLEKAGGTMPTQDWKWEDFTKLGPIMKAQGKILTQDLRHDVFFPFYLRGQGQHMYAADGSSLGYADDKPFIDFYTMYQTWYDNGNLLSLDKLAQKKGTPEDGELELGNAVSTWGWSNQFILSSSVAKRPFEILPVPGWNDNKALFLKPSMYFSIAKNSKVKEEAAKFISFWVNDIEANKIIMGERGVPVSSKVKEALKPSLTPDQAKVFDYVAWAEQNSSQMDPPNPVGAVEVDKLLKDTAEQILYKKLTVEEGAAKFREEANKILAKNKK</sequence>
<dbReference type="PANTHER" id="PTHR43649:SF11">
    <property type="entry name" value="ABC TRANSPORTER SUBSTRATE-BINDING PROTEIN YESO-RELATED"/>
    <property type="match status" value="1"/>
</dbReference>
<evidence type="ECO:0000256" key="1">
    <source>
        <dbReference type="SAM" id="MobiDB-lite"/>
    </source>
</evidence>
<reference evidence="3 4" key="1">
    <citation type="submission" date="2020-04" db="EMBL/GenBank/DDBJ databases">
        <title>Genome sequencing of novel species.</title>
        <authorList>
            <person name="Heo J."/>
            <person name="Kim S.-J."/>
            <person name="Kim J.-S."/>
            <person name="Hong S.-B."/>
            <person name="Kwon S.-W."/>
        </authorList>
    </citation>
    <scope>NUCLEOTIDE SEQUENCE [LARGE SCALE GENOMIC DNA]</scope>
    <source>
        <strain evidence="3 4">MFER-1</strain>
    </source>
</reference>
<dbReference type="AlphaFoldDB" id="A0A7Z2ZP42"/>
<evidence type="ECO:0000313" key="3">
    <source>
        <dbReference type="EMBL" id="QJD87066.1"/>
    </source>
</evidence>
<gene>
    <name evidence="3" type="ORF">HH215_30420</name>
</gene>
<proteinExistence type="predicted"/>
<dbReference type="PROSITE" id="PS51257">
    <property type="entry name" value="PROKAR_LIPOPROTEIN"/>
    <property type="match status" value="1"/>
</dbReference>
<feature type="signal peptide" evidence="2">
    <location>
        <begin position="1"/>
        <end position="21"/>
    </location>
</feature>
<feature type="compositionally biased region" description="Low complexity" evidence="1">
    <location>
        <begin position="29"/>
        <end position="51"/>
    </location>
</feature>
<evidence type="ECO:0000256" key="2">
    <source>
        <dbReference type="SAM" id="SignalP"/>
    </source>
</evidence>
<organism evidence="3 4">
    <name type="scientific">Cohnella herbarum</name>
    <dbReference type="NCBI Taxonomy" id="2728023"/>
    <lineage>
        <taxon>Bacteria</taxon>
        <taxon>Bacillati</taxon>
        <taxon>Bacillota</taxon>
        <taxon>Bacilli</taxon>
        <taxon>Bacillales</taxon>
        <taxon>Paenibacillaceae</taxon>
        <taxon>Cohnella</taxon>
    </lineage>
</organism>
<keyword evidence="2" id="KW-0732">Signal</keyword>
<dbReference type="InterPro" id="IPR006059">
    <property type="entry name" value="SBP"/>
</dbReference>
<dbReference type="Gene3D" id="3.40.190.10">
    <property type="entry name" value="Periplasmic binding protein-like II"/>
    <property type="match status" value="2"/>
</dbReference>
<accession>A0A7Z2ZP42</accession>
<protein>
    <submittedName>
        <fullName evidence="3">Extracellular solute-binding protein</fullName>
    </submittedName>
</protein>
<dbReference type="EMBL" id="CP051680">
    <property type="protein sequence ID" value="QJD87066.1"/>
    <property type="molecule type" value="Genomic_DNA"/>
</dbReference>
<keyword evidence="4" id="KW-1185">Reference proteome</keyword>
<name>A0A7Z2ZP42_9BACL</name>
<dbReference type="Proteomes" id="UP000502248">
    <property type="component" value="Chromosome"/>
</dbReference>
<feature type="chain" id="PRO_5039457823" evidence="2">
    <location>
        <begin position="22"/>
        <end position="452"/>
    </location>
</feature>
<dbReference type="RefSeq" id="WP_169283312.1">
    <property type="nucleotide sequence ID" value="NZ_CP051680.1"/>
</dbReference>
<dbReference type="Pfam" id="PF01547">
    <property type="entry name" value="SBP_bac_1"/>
    <property type="match status" value="1"/>
</dbReference>
<dbReference type="InterPro" id="IPR050490">
    <property type="entry name" value="Bact_solute-bd_prot1"/>
</dbReference>
<dbReference type="PANTHER" id="PTHR43649">
    <property type="entry name" value="ARABINOSE-BINDING PROTEIN-RELATED"/>
    <property type="match status" value="1"/>
</dbReference>
<dbReference type="KEGG" id="cheb:HH215_30420"/>
<dbReference type="SUPFAM" id="SSF53850">
    <property type="entry name" value="Periplasmic binding protein-like II"/>
    <property type="match status" value="1"/>
</dbReference>
<evidence type="ECO:0000313" key="4">
    <source>
        <dbReference type="Proteomes" id="UP000502248"/>
    </source>
</evidence>
<feature type="region of interest" description="Disordered" evidence="1">
    <location>
        <begin position="25"/>
        <end position="56"/>
    </location>
</feature>